<proteinExistence type="predicted"/>
<name>A0A6J7GL92_9ZZZZ</name>
<gene>
    <name evidence="1" type="ORF">UFOPK3609_00443</name>
</gene>
<dbReference type="EMBL" id="CAFBMQ010000042">
    <property type="protein sequence ID" value="CAB4904199.1"/>
    <property type="molecule type" value="Genomic_DNA"/>
</dbReference>
<accession>A0A6J7GL92</accession>
<protein>
    <submittedName>
        <fullName evidence="1">Unannotated protein</fullName>
    </submittedName>
</protein>
<reference evidence="1" key="1">
    <citation type="submission" date="2020-05" db="EMBL/GenBank/DDBJ databases">
        <authorList>
            <person name="Chiriac C."/>
            <person name="Salcher M."/>
            <person name="Ghai R."/>
            <person name="Kavagutti S V."/>
        </authorList>
    </citation>
    <scope>NUCLEOTIDE SEQUENCE</scope>
</reference>
<sequence length="62" mass="6538">MSTVTQPNDGFAAGAPTLMPYAHTEWVPWLTVTGTENPCRLPNAGKVEAMSGRSTSAVYTPA</sequence>
<evidence type="ECO:0000313" key="1">
    <source>
        <dbReference type="EMBL" id="CAB4904199.1"/>
    </source>
</evidence>
<dbReference type="AlphaFoldDB" id="A0A6J7GL92"/>
<organism evidence="1">
    <name type="scientific">freshwater metagenome</name>
    <dbReference type="NCBI Taxonomy" id="449393"/>
    <lineage>
        <taxon>unclassified sequences</taxon>
        <taxon>metagenomes</taxon>
        <taxon>ecological metagenomes</taxon>
    </lineage>
</organism>